<feature type="domain" description="Glutamine amidotransferase type-2" evidence="4">
    <location>
        <begin position="8"/>
        <end position="75"/>
    </location>
</feature>
<evidence type="ECO:0000313" key="6">
    <source>
        <dbReference type="Proteomes" id="UP001143370"/>
    </source>
</evidence>
<comment type="catalytic activity">
    <reaction evidence="3">
        <text>L-aspartate + L-glutamine + ATP + H2O = L-asparagine + L-glutamate + AMP + diphosphate + H(+)</text>
        <dbReference type="Rhea" id="RHEA:12228"/>
        <dbReference type="ChEBI" id="CHEBI:15377"/>
        <dbReference type="ChEBI" id="CHEBI:15378"/>
        <dbReference type="ChEBI" id="CHEBI:29985"/>
        <dbReference type="ChEBI" id="CHEBI:29991"/>
        <dbReference type="ChEBI" id="CHEBI:30616"/>
        <dbReference type="ChEBI" id="CHEBI:33019"/>
        <dbReference type="ChEBI" id="CHEBI:58048"/>
        <dbReference type="ChEBI" id="CHEBI:58359"/>
        <dbReference type="ChEBI" id="CHEBI:456215"/>
        <dbReference type="EC" id="6.3.5.4"/>
    </reaction>
</comment>
<dbReference type="Pfam" id="PF13537">
    <property type="entry name" value="GATase_7"/>
    <property type="match status" value="1"/>
</dbReference>
<dbReference type="RefSeq" id="WP_213373540.1">
    <property type="nucleotide sequence ID" value="NZ_BSFJ01000010.1"/>
</dbReference>
<dbReference type="GO" id="GO:0004066">
    <property type="term" value="F:asparagine synthase (glutamine-hydrolyzing) activity"/>
    <property type="evidence" value="ECO:0007669"/>
    <property type="project" value="UniProtKB-EC"/>
</dbReference>
<dbReference type="InterPro" id="IPR029055">
    <property type="entry name" value="Ntn_hydrolases_N"/>
</dbReference>
<reference evidence="5" key="1">
    <citation type="journal article" date="2014" name="Int. J. Syst. Evol. Microbiol.">
        <title>Complete genome sequence of Corynebacterium casei LMG S-19264T (=DSM 44701T), isolated from a smear-ripened cheese.</title>
        <authorList>
            <consortium name="US DOE Joint Genome Institute (JGI-PGF)"/>
            <person name="Walter F."/>
            <person name="Albersmeier A."/>
            <person name="Kalinowski J."/>
            <person name="Ruckert C."/>
        </authorList>
    </citation>
    <scope>NUCLEOTIDE SEQUENCE</scope>
    <source>
        <strain evidence="5">VKM B-2484</strain>
    </source>
</reference>
<dbReference type="GO" id="GO:0005829">
    <property type="term" value="C:cytosol"/>
    <property type="evidence" value="ECO:0007669"/>
    <property type="project" value="TreeGrafter"/>
</dbReference>
<dbReference type="PANTHER" id="PTHR43284">
    <property type="entry name" value="ASPARAGINE SYNTHETASE (GLUTAMINE-HYDROLYZING)"/>
    <property type="match status" value="1"/>
</dbReference>
<dbReference type="Gene3D" id="3.60.20.10">
    <property type="entry name" value="Glutamine Phosphoribosylpyrophosphate, subunit 1, domain 1"/>
    <property type="match status" value="1"/>
</dbReference>
<organism evidence="5 6">
    <name type="scientific">Ancylobacter dichloromethanicus</name>
    <dbReference type="NCBI Taxonomy" id="518825"/>
    <lineage>
        <taxon>Bacteria</taxon>
        <taxon>Pseudomonadati</taxon>
        <taxon>Pseudomonadota</taxon>
        <taxon>Alphaproteobacteria</taxon>
        <taxon>Hyphomicrobiales</taxon>
        <taxon>Xanthobacteraceae</taxon>
        <taxon>Ancylobacter</taxon>
    </lineage>
</organism>
<accession>A0A9W6J9J2</accession>
<dbReference type="InterPro" id="IPR051786">
    <property type="entry name" value="ASN_synthetase/amidase"/>
</dbReference>
<comment type="caution">
    <text evidence="5">The sequence shown here is derived from an EMBL/GenBank/DDBJ whole genome shotgun (WGS) entry which is preliminary data.</text>
</comment>
<evidence type="ECO:0000256" key="1">
    <source>
        <dbReference type="ARBA" id="ARBA00005187"/>
    </source>
</evidence>
<evidence type="ECO:0000256" key="3">
    <source>
        <dbReference type="ARBA" id="ARBA00048741"/>
    </source>
</evidence>
<evidence type="ECO:0000313" key="5">
    <source>
        <dbReference type="EMBL" id="GLK72228.1"/>
    </source>
</evidence>
<reference evidence="5" key="2">
    <citation type="submission" date="2023-01" db="EMBL/GenBank/DDBJ databases">
        <authorList>
            <person name="Sun Q."/>
            <person name="Evtushenko L."/>
        </authorList>
    </citation>
    <scope>NUCLEOTIDE SEQUENCE</scope>
    <source>
        <strain evidence="5">VKM B-2484</strain>
    </source>
</reference>
<dbReference type="InterPro" id="IPR017932">
    <property type="entry name" value="GATase_2_dom"/>
</dbReference>
<name>A0A9W6J9J2_9HYPH</name>
<gene>
    <name evidence="5" type="ORF">GCM10017643_23440</name>
</gene>
<keyword evidence="6" id="KW-1185">Reference proteome</keyword>
<protein>
    <recommendedName>
        <fullName evidence="2">asparagine synthase (glutamine-hydrolyzing)</fullName>
        <ecNumber evidence="2">6.3.5.4</ecNumber>
    </recommendedName>
</protein>
<evidence type="ECO:0000259" key="4">
    <source>
        <dbReference type="Pfam" id="PF13537"/>
    </source>
</evidence>
<dbReference type="EC" id="6.3.5.4" evidence="2"/>
<dbReference type="SUPFAM" id="SSF56235">
    <property type="entry name" value="N-terminal nucleophile aminohydrolases (Ntn hydrolases)"/>
    <property type="match status" value="1"/>
</dbReference>
<dbReference type="PANTHER" id="PTHR43284:SF1">
    <property type="entry name" value="ASPARAGINE SYNTHETASE"/>
    <property type="match status" value="1"/>
</dbReference>
<dbReference type="EMBL" id="BSFJ01000010">
    <property type="protein sequence ID" value="GLK72228.1"/>
    <property type="molecule type" value="Genomic_DNA"/>
</dbReference>
<comment type="pathway">
    <text evidence="1">Amino-acid biosynthesis; L-asparagine biosynthesis; L-asparagine from L-aspartate (L-Gln route): step 1/1.</text>
</comment>
<sequence length="158" mass="17819">MTGPDRVGDAGLIMAAYQRWGEGCVDRPRWDFAFALWDRQAGRLLLARDFIGSRPLFFAHGPGFFAFASMPKGLFAVPDVSNALDEAEIDAYLALLPAHGTRTLYRDLSRVPPGHIPTVHGGQRHLHRYWRPEEMPALPVGRICRSRRAWPPSWRAKS</sequence>
<proteinExistence type="predicted"/>
<dbReference type="AlphaFoldDB" id="A0A9W6J9J2"/>
<dbReference type="Proteomes" id="UP001143370">
    <property type="component" value="Unassembled WGS sequence"/>
</dbReference>
<evidence type="ECO:0000256" key="2">
    <source>
        <dbReference type="ARBA" id="ARBA00012737"/>
    </source>
</evidence>